<dbReference type="Proteomes" id="UP001276659">
    <property type="component" value="Unassembled WGS sequence"/>
</dbReference>
<sequence length="198" mass="22525">MDTGPLATLWFAYDRLALVRTQAFADVGGWDTMIPFYMTDCNMHERLWMRDFRIENAEAGKVWDVSSSLEDLEILYRRVDGPKMAKRQETPAPASPPPPAAADSGVQRNSPAYQDLLRKLDEVQHAKFIDKGERNTWQVRQRGGQGEPFYRDAEGFERAVLMWMGFGRGVFAEEWGRGPCDLRDAGMVEGDAWGVEMD</sequence>
<evidence type="ECO:0000313" key="3">
    <source>
        <dbReference type="Proteomes" id="UP001276659"/>
    </source>
</evidence>
<feature type="region of interest" description="Disordered" evidence="1">
    <location>
        <begin position="85"/>
        <end position="107"/>
    </location>
</feature>
<evidence type="ECO:0000313" key="2">
    <source>
        <dbReference type="EMBL" id="KAK3168580.1"/>
    </source>
</evidence>
<organism evidence="2 3">
    <name type="scientific">Lepraria neglecta</name>
    <dbReference type="NCBI Taxonomy" id="209136"/>
    <lineage>
        <taxon>Eukaryota</taxon>
        <taxon>Fungi</taxon>
        <taxon>Dikarya</taxon>
        <taxon>Ascomycota</taxon>
        <taxon>Pezizomycotina</taxon>
        <taxon>Lecanoromycetes</taxon>
        <taxon>OSLEUM clade</taxon>
        <taxon>Lecanoromycetidae</taxon>
        <taxon>Lecanorales</taxon>
        <taxon>Lecanorineae</taxon>
        <taxon>Stereocaulaceae</taxon>
        <taxon>Lepraria</taxon>
    </lineage>
</organism>
<gene>
    <name evidence="2" type="ORF">OEA41_005028</name>
</gene>
<dbReference type="AlphaFoldDB" id="A0AAE0DGN6"/>
<protein>
    <submittedName>
        <fullName evidence="2">Uncharacterized protein</fullName>
    </submittedName>
</protein>
<comment type="caution">
    <text evidence="2">The sequence shown here is derived from an EMBL/GenBank/DDBJ whole genome shotgun (WGS) entry which is preliminary data.</text>
</comment>
<dbReference type="EMBL" id="JASNWA010000010">
    <property type="protein sequence ID" value="KAK3168580.1"/>
    <property type="molecule type" value="Genomic_DNA"/>
</dbReference>
<keyword evidence="3" id="KW-1185">Reference proteome</keyword>
<evidence type="ECO:0000256" key="1">
    <source>
        <dbReference type="SAM" id="MobiDB-lite"/>
    </source>
</evidence>
<name>A0AAE0DGN6_9LECA</name>
<accession>A0AAE0DGN6</accession>
<reference evidence="2" key="1">
    <citation type="submission" date="2022-11" db="EMBL/GenBank/DDBJ databases">
        <title>Chromosomal genome sequence assembly and mating type (MAT) locus characterization of the leprose asexual lichenized fungus Lepraria neglecta (Nyl.) Erichsen.</title>
        <authorList>
            <person name="Allen J.L."/>
            <person name="Pfeffer B."/>
        </authorList>
    </citation>
    <scope>NUCLEOTIDE SEQUENCE</scope>
    <source>
        <strain evidence="2">Allen 5258</strain>
    </source>
</reference>
<proteinExistence type="predicted"/>